<organism evidence="14 15">
    <name type="scientific">Candidatus Nitrohelix vancouverensis</name>
    <dbReference type="NCBI Taxonomy" id="2705534"/>
    <lineage>
        <taxon>Bacteria</taxon>
        <taxon>Pseudomonadati</taxon>
        <taxon>Nitrospinota/Tectimicrobiota group</taxon>
        <taxon>Nitrospinota</taxon>
        <taxon>Nitrospinia</taxon>
        <taxon>Nitrospinales</taxon>
        <taxon>Nitrospinaceae</taxon>
        <taxon>Candidatus Nitrohelix</taxon>
    </lineage>
</organism>
<evidence type="ECO:0000256" key="1">
    <source>
        <dbReference type="ARBA" id="ARBA00004496"/>
    </source>
</evidence>
<dbReference type="PIRSF" id="PIRSF000804">
    <property type="entry name" value="DNA_pol_III_b"/>
    <property type="match status" value="1"/>
</dbReference>
<evidence type="ECO:0000259" key="13">
    <source>
        <dbReference type="Pfam" id="PF02768"/>
    </source>
</evidence>
<dbReference type="Pfam" id="PF02768">
    <property type="entry name" value="DNA_pol3_beta_3"/>
    <property type="match status" value="1"/>
</dbReference>
<dbReference type="GO" id="GO:0003677">
    <property type="term" value="F:DNA binding"/>
    <property type="evidence" value="ECO:0007669"/>
    <property type="project" value="UniProtKB-UniRule"/>
</dbReference>
<comment type="subunit">
    <text evidence="10">Forms a ring-shaped head-to-tail homodimer around DNA.</text>
</comment>
<dbReference type="GO" id="GO:0009360">
    <property type="term" value="C:DNA polymerase III complex"/>
    <property type="evidence" value="ECO:0007669"/>
    <property type="project" value="InterPro"/>
</dbReference>
<dbReference type="PANTHER" id="PTHR30478:SF0">
    <property type="entry name" value="BETA SLIDING CLAMP"/>
    <property type="match status" value="1"/>
</dbReference>
<dbReference type="Pfam" id="PF02767">
    <property type="entry name" value="DNA_pol3_beta_2"/>
    <property type="match status" value="1"/>
</dbReference>
<dbReference type="GO" id="GO:0006271">
    <property type="term" value="P:DNA strand elongation involved in DNA replication"/>
    <property type="evidence" value="ECO:0007669"/>
    <property type="project" value="TreeGrafter"/>
</dbReference>
<evidence type="ECO:0000256" key="10">
    <source>
        <dbReference type="PIRNR" id="PIRNR000804"/>
    </source>
</evidence>
<dbReference type="GO" id="GO:0003887">
    <property type="term" value="F:DNA-directed DNA polymerase activity"/>
    <property type="evidence" value="ECO:0007669"/>
    <property type="project" value="UniProtKB-UniRule"/>
</dbReference>
<keyword evidence="5 10" id="KW-0808">Transferase</keyword>
<dbReference type="InterPro" id="IPR022637">
    <property type="entry name" value="DNA_polIII_beta_cen"/>
</dbReference>
<evidence type="ECO:0000256" key="6">
    <source>
        <dbReference type="ARBA" id="ARBA00022695"/>
    </source>
</evidence>
<dbReference type="AlphaFoldDB" id="A0A7T0G2Y8"/>
<dbReference type="NCBIfam" id="TIGR00663">
    <property type="entry name" value="dnan"/>
    <property type="match status" value="1"/>
</dbReference>
<evidence type="ECO:0000256" key="2">
    <source>
        <dbReference type="ARBA" id="ARBA00010752"/>
    </source>
</evidence>
<dbReference type="EMBL" id="CP048620">
    <property type="protein sequence ID" value="QPJ64845.1"/>
    <property type="molecule type" value="Genomic_DNA"/>
</dbReference>
<dbReference type="InterPro" id="IPR022635">
    <property type="entry name" value="DNA_polIII_beta_C"/>
</dbReference>
<feature type="domain" description="DNA polymerase III beta sliding clamp N-terminal" evidence="11">
    <location>
        <begin position="1"/>
        <end position="120"/>
    </location>
</feature>
<reference evidence="15" key="1">
    <citation type="submission" date="2020-02" db="EMBL/GenBank/DDBJ databases">
        <title>Genomic and physiological characterization of two novel Nitrospinaceae genera.</title>
        <authorList>
            <person name="Mueller A.J."/>
            <person name="Jung M.-Y."/>
            <person name="Strachan C.R."/>
            <person name="Herbold C.W."/>
            <person name="Kirkegaard R.H."/>
            <person name="Daims H."/>
        </authorList>
    </citation>
    <scope>NUCLEOTIDE SEQUENCE [LARGE SCALE GENOMIC DNA]</scope>
</reference>
<dbReference type="GO" id="GO:0008408">
    <property type="term" value="F:3'-5' exonuclease activity"/>
    <property type="evidence" value="ECO:0007669"/>
    <property type="project" value="InterPro"/>
</dbReference>
<evidence type="ECO:0000256" key="5">
    <source>
        <dbReference type="ARBA" id="ARBA00022679"/>
    </source>
</evidence>
<keyword evidence="8 10" id="KW-0239">DNA-directed DNA polymerase</keyword>
<proteinExistence type="inferred from homology"/>
<name>A0A7T0G2Y8_9BACT</name>
<comment type="subcellular location">
    <subcellularLocation>
        <location evidence="1 10">Cytoplasm</location>
    </subcellularLocation>
</comment>
<dbReference type="Gene3D" id="3.70.10.10">
    <property type="match status" value="1"/>
</dbReference>
<evidence type="ECO:0000259" key="12">
    <source>
        <dbReference type="Pfam" id="PF02767"/>
    </source>
</evidence>
<dbReference type="CDD" id="cd00140">
    <property type="entry name" value="beta_clamp"/>
    <property type="match status" value="1"/>
</dbReference>
<evidence type="ECO:0000259" key="11">
    <source>
        <dbReference type="Pfam" id="PF00712"/>
    </source>
</evidence>
<evidence type="ECO:0000256" key="9">
    <source>
        <dbReference type="ARBA" id="ARBA00023125"/>
    </source>
</evidence>
<dbReference type="InterPro" id="IPR046938">
    <property type="entry name" value="DNA_clamp_sf"/>
</dbReference>
<dbReference type="Proteomes" id="UP000594464">
    <property type="component" value="Chromosome"/>
</dbReference>
<dbReference type="SUPFAM" id="SSF55979">
    <property type="entry name" value="DNA clamp"/>
    <property type="match status" value="3"/>
</dbReference>
<comment type="function">
    <text evidence="10">Confers DNA tethering and processivity to DNA polymerases and other proteins. Acts as a clamp, forming a ring around DNA (a reaction catalyzed by the clamp-loading complex) which diffuses in an ATP-independent manner freely and bidirectionally along dsDNA. Initially characterized for its ability to contact the catalytic subunit of DNA polymerase III (Pol III), a complex, multichain enzyme responsible for most of the replicative synthesis in bacteria; Pol III exhibits 3'-5' exonuclease proofreading activity. The beta chain is required for initiation of replication as well as for processivity of DNA replication.</text>
</comment>
<dbReference type="PANTHER" id="PTHR30478">
    <property type="entry name" value="DNA POLYMERASE III SUBUNIT BETA"/>
    <property type="match status" value="1"/>
</dbReference>
<dbReference type="Pfam" id="PF00712">
    <property type="entry name" value="DNA_pol3_beta"/>
    <property type="match status" value="1"/>
</dbReference>
<dbReference type="InterPro" id="IPR022634">
    <property type="entry name" value="DNA_polIII_beta_N"/>
</dbReference>
<dbReference type="InterPro" id="IPR001001">
    <property type="entry name" value="DNA_polIII_beta"/>
</dbReference>
<evidence type="ECO:0000313" key="14">
    <source>
        <dbReference type="EMBL" id="QPJ64845.1"/>
    </source>
</evidence>
<dbReference type="SMART" id="SM00480">
    <property type="entry name" value="POL3Bc"/>
    <property type="match status" value="1"/>
</dbReference>
<evidence type="ECO:0000256" key="4">
    <source>
        <dbReference type="ARBA" id="ARBA00022490"/>
    </source>
</evidence>
<dbReference type="KEGG" id="nva:G3M78_05375"/>
<dbReference type="GO" id="GO:0005737">
    <property type="term" value="C:cytoplasm"/>
    <property type="evidence" value="ECO:0007669"/>
    <property type="project" value="UniProtKB-SubCell"/>
</dbReference>
<evidence type="ECO:0000256" key="3">
    <source>
        <dbReference type="ARBA" id="ARBA00021035"/>
    </source>
</evidence>
<keyword evidence="9" id="KW-0238">DNA-binding</keyword>
<sequence>MEVRINREAFLSGMQKTQGIVEAKGAMPILAHVFLSAKDEEICIQATDLEIGSKAYYAANVVKPGSATMNARKLFDIVRELPDNQEIHLIKEENNWVTIKCGKSKFRLPGMPPEDFPALPEYSDQALMEFSASMLREMVKKTSFAISPDETRQALNGLLLERDDGSAVMVGTDGHRLSMIARPLLNPQSDSQDKQSFLLPRKAVAELLKQIDSEEGTLSFSEKGSHIAFFHGKQVVVSRKIEGKFPNYKQVIPADNNIQIQINRNELQHALKRVALLADEKSKMVRFEIRDNTMTLISDNTEMGAAREELTIDYSGEEIFVGLNARYILDVLNVVDEETVTLNLKDQNHSCLITMDSDKNYQSIVMPMRL</sequence>
<evidence type="ECO:0000256" key="8">
    <source>
        <dbReference type="ARBA" id="ARBA00022932"/>
    </source>
</evidence>
<evidence type="ECO:0000313" key="15">
    <source>
        <dbReference type="Proteomes" id="UP000594464"/>
    </source>
</evidence>
<keyword evidence="7 10" id="KW-0235">DNA replication</keyword>
<keyword evidence="6 10" id="KW-0548">Nucleotidyltransferase</keyword>
<comment type="similarity">
    <text evidence="2 10">Belongs to the beta sliding clamp family.</text>
</comment>
<gene>
    <name evidence="14" type="ORF">G3M78_05375</name>
</gene>
<accession>A0A7T0G2Y8</accession>
<feature type="domain" description="DNA polymerase III beta sliding clamp central" evidence="12">
    <location>
        <begin position="132"/>
        <end position="247"/>
    </location>
</feature>
<keyword evidence="4 10" id="KW-0963">Cytoplasm</keyword>
<feature type="domain" description="DNA polymerase III beta sliding clamp C-terminal" evidence="13">
    <location>
        <begin position="249"/>
        <end position="369"/>
    </location>
</feature>
<evidence type="ECO:0000256" key="7">
    <source>
        <dbReference type="ARBA" id="ARBA00022705"/>
    </source>
</evidence>
<dbReference type="Gene3D" id="3.10.150.10">
    <property type="entry name" value="DNA Polymerase III, subunit A, domain 2"/>
    <property type="match status" value="1"/>
</dbReference>
<protein>
    <recommendedName>
        <fullName evidence="3 10">Beta sliding clamp</fullName>
    </recommendedName>
</protein>